<gene>
    <name evidence="5" type="primary">DDB_G0277003</name>
    <name evidence="5" type="ORF">g.6676</name>
</gene>
<dbReference type="AlphaFoldDB" id="A0A1D1ZL01"/>
<feature type="compositionally biased region" description="Basic and acidic residues" evidence="3">
    <location>
        <begin position="1"/>
        <end position="22"/>
    </location>
</feature>
<reference evidence="5" key="1">
    <citation type="submission" date="2015-07" db="EMBL/GenBank/DDBJ databases">
        <title>Transcriptome Assembly of Anthurium amnicola.</title>
        <authorList>
            <person name="Suzuki J."/>
        </authorList>
    </citation>
    <scope>NUCLEOTIDE SEQUENCE</scope>
</reference>
<dbReference type="PANTHER" id="PTHR14614">
    <property type="entry name" value="HEPATOCELLULAR CARCINOMA-ASSOCIATED ANTIGEN"/>
    <property type="match status" value="1"/>
</dbReference>
<evidence type="ECO:0000256" key="3">
    <source>
        <dbReference type="SAM" id="MobiDB-lite"/>
    </source>
</evidence>
<feature type="non-terminal residue" evidence="5">
    <location>
        <position position="1"/>
    </location>
</feature>
<feature type="domain" description="FAM86 N-terminal" evidence="4">
    <location>
        <begin position="44"/>
        <end position="122"/>
    </location>
</feature>
<evidence type="ECO:0000313" key="5">
    <source>
        <dbReference type="EMBL" id="JAT67650.1"/>
    </source>
</evidence>
<feature type="region of interest" description="Disordered" evidence="3">
    <location>
        <begin position="1"/>
        <end position="32"/>
    </location>
</feature>
<sequence length="405" mass="45428">QNFKSRLREIEEEMERRNNREADMDELEEHADPPPTLELAYLKAAFMAMEPADCIVALARRSGGGSLTEEVQSFIMDNCIRYIMCKRSAVSRTYAKNILKKVISTAESNGHEVLEDLYELYAHYVSSFQEDILLKDVTKICKNISFLFSNGCDQGHLRSNLVVPLLCSSNMLEGDTGCSIWPSSLFLSEFILTYPNLFCNKFCLEVGAGVGLVGIILNKVKASKVILTDGDLSTLANMKANVDLNHLRSDKVECKYLSWEAASESELTTYTPDIVLGADIIYDPLYLPHLVRVLASLLEPKKLHVPRSCEGEANSVGGFMSDHQIEVRQAKLSQHKLGRHEAREPVAYIATVIRTLETFNYFLALACQANLCVVDITEEKKPLNLLPYMVSYDHAGVKLYMVSYS</sequence>
<dbReference type="GO" id="GO:0016740">
    <property type="term" value="F:transferase activity"/>
    <property type="evidence" value="ECO:0007669"/>
    <property type="project" value="UniProtKB-KW"/>
</dbReference>
<dbReference type="Gene3D" id="3.40.50.150">
    <property type="entry name" value="Vaccinia Virus protein VP39"/>
    <property type="match status" value="1"/>
</dbReference>
<evidence type="ECO:0000256" key="1">
    <source>
        <dbReference type="ARBA" id="ARBA00005511"/>
    </source>
</evidence>
<evidence type="ECO:0000256" key="2">
    <source>
        <dbReference type="ARBA" id="ARBA00022679"/>
    </source>
</evidence>
<organism evidence="5">
    <name type="scientific">Anthurium amnicola</name>
    <dbReference type="NCBI Taxonomy" id="1678845"/>
    <lineage>
        <taxon>Eukaryota</taxon>
        <taxon>Viridiplantae</taxon>
        <taxon>Streptophyta</taxon>
        <taxon>Embryophyta</taxon>
        <taxon>Tracheophyta</taxon>
        <taxon>Spermatophyta</taxon>
        <taxon>Magnoliopsida</taxon>
        <taxon>Liliopsida</taxon>
        <taxon>Araceae</taxon>
        <taxon>Pothoideae</taxon>
        <taxon>Potheae</taxon>
        <taxon>Anthurium</taxon>
    </lineage>
</organism>
<proteinExistence type="inferred from homology"/>
<evidence type="ECO:0000259" key="4">
    <source>
        <dbReference type="Pfam" id="PF14904"/>
    </source>
</evidence>
<dbReference type="Pfam" id="PF10294">
    <property type="entry name" value="Methyltransf_16"/>
    <property type="match status" value="1"/>
</dbReference>
<keyword evidence="2" id="KW-0808">Transferase</keyword>
<dbReference type="Pfam" id="PF14904">
    <property type="entry name" value="FAM86"/>
    <property type="match status" value="1"/>
</dbReference>
<dbReference type="PANTHER" id="PTHR14614:SF130">
    <property type="entry name" value="PROTEIN-LYSINE N-METHYLTRANSFERASE EEF2KMT"/>
    <property type="match status" value="1"/>
</dbReference>
<name>A0A1D1ZL01_9ARAE</name>
<dbReference type="InterPro" id="IPR019410">
    <property type="entry name" value="Methyltransf_16"/>
</dbReference>
<dbReference type="InterPro" id="IPR029426">
    <property type="entry name" value="FAM86_N"/>
</dbReference>
<dbReference type="InterPro" id="IPR029063">
    <property type="entry name" value="SAM-dependent_MTases_sf"/>
</dbReference>
<protein>
    <recommendedName>
        <fullName evidence="4">FAM86 N-terminal domain-containing protein</fullName>
    </recommendedName>
</protein>
<dbReference type="EMBL" id="GDJX01000286">
    <property type="protein sequence ID" value="JAT67650.1"/>
    <property type="molecule type" value="Transcribed_RNA"/>
</dbReference>
<comment type="similarity">
    <text evidence="1">Belongs to the class I-like SAM-binding methyltransferase superfamily. EEF2KMT family.</text>
</comment>
<dbReference type="SUPFAM" id="SSF53335">
    <property type="entry name" value="S-adenosyl-L-methionine-dependent methyltransferases"/>
    <property type="match status" value="1"/>
</dbReference>
<accession>A0A1D1ZL01</accession>